<evidence type="ECO:0000259" key="4">
    <source>
        <dbReference type="Pfam" id="PF14746"/>
    </source>
</evidence>
<dbReference type="Pfam" id="PF14746">
    <property type="entry name" value="WASH-7_C"/>
    <property type="match status" value="1"/>
</dbReference>
<organism evidence="5 6">
    <name type="scientific">Artemia franciscana</name>
    <name type="common">Brine shrimp</name>
    <name type="synonym">Artemia sanfranciscana</name>
    <dbReference type="NCBI Taxonomy" id="6661"/>
    <lineage>
        <taxon>Eukaryota</taxon>
        <taxon>Metazoa</taxon>
        <taxon>Ecdysozoa</taxon>
        <taxon>Arthropoda</taxon>
        <taxon>Crustacea</taxon>
        <taxon>Branchiopoda</taxon>
        <taxon>Anostraca</taxon>
        <taxon>Artemiidae</taxon>
        <taxon>Artemia</taxon>
    </lineage>
</organism>
<feature type="domain" description="WASH complex subunit 7 central" evidence="2">
    <location>
        <begin position="573"/>
        <end position="920"/>
    </location>
</feature>
<dbReference type="InterPro" id="IPR028283">
    <property type="entry name" value="WASH-7_C"/>
</dbReference>
<sequence>IHSMDVESLGATIKEQLLHKFGNLALDFSHDCRKYTTTNSSYKGLKILKVSDPRQECSDLLLLAHTDHEISHKIMLVFTSLCMEMSKLTRTLQNNYLCEVLLFGEGVAADCPDEDLIECVSLFIPQLLEIQSFINRCHIVIEQVERQIEAFYTAPNLGFETKGVHLKPVFEILSELLRNLLVLSIAFQKNEFLQEGFSAFEKALKTSIHDPERFGVSIEEHQRLVRVIASLKRDLLTGKLFEVVISNSFQSKVVVSEIITNVKGRLSSVENGNYQDPGLDGEELMKILCLYTVSFHLGGIMDKKLTTQLWDVRKKIPAVCLPYNNLWMVTKHVLEYLPGSEKIFDFKQVKSADTDTLSFIQKKDSEILKEVGNWEAMVSSWIAKIDEVVTILNPNSDDLQVVIDTIAKSLNMASTLQNTIDIILSLHSNYVPAMSKGVVLAITRYIELADCIFTALKQKWLSILKIITMGLEHLSFTIVSSLQRILKRVKEERKYIGKQEVFSALLNLASRCLNGPITEERRLLARLSLACSCPSSLSCLTAEERSHIGDLLKKLEFLSTFQERCETANDFSFLYWHRTMLSVWLSDFYSRKSELSSLNIVVNRYCDIFKHLRNLKNGAKVQECVVEEITRNLVSLILDPLCRDIELELRLATHSHLSGTEKAIFKNGIPNYNGLLTEEPLRIGDKAMHVSEYVTNYLDRTFYNLTSVASHDWKTYMEMRALARRRFNLYTLDDRLPLERLEQGLDVLEIIRNINIFATHYVYDLFSQCFIERQSESRFLTTIGIRHIANSIRTHGSGIINSAVNHAYLFLRQKFQILSQFLFDDQIKSRLVKDLKMTRENREQATTAETFEKFTIVYPYVKAEKFVRGIKNLGMTTEGRSYLDEFRLLITEVGNVMGYARMLRSGNLHCSASTSEVLPSVLYSVAGLNSALDEKGFSSSTVDAASELESTLENITRNFEGGSDFLQLLVQAFAEAFRDKKHTHLRLFYLIVPPLTISYVEQLRSGKEKLQRKDKENAFFTDDGFVMGLAYILTLLGQGTDFDSLHWFETVSHRYTEALVDVRHQQALSGRSGKKCTDGEKLRQTLSLTIRRLDSYRQEYQLLQYSLVSARALFGSNLSSSLSADKDDNKSISTNPSLGDV</sequence>
<dbReference type="GO" id="GO:0005768">
    <property type="term" value="C:endosome"/>
    <property type="evidence" value="ECO:0007669"/>
    <property type="project" value="TreeGrafter"/>
</dbReference>
<evidence type="ECO:0008006" key="7">
    <source>
        <dbReference type="Google" id="ProtNLM"/>
    </source>
</evidence>
<feature type="domain" description="WASH complex subunit 4 N-terminal" evidence="3">
    <location>
        <begin position="40"/>
        <end position="572"/>
    </location>
</feature>
<evidence type="ECO:0000313" key="6">
    <source>
        <dbReference type="Proteomes" id="UP001187531"/>
    </source>
</evidence>
<keyword evidence="6" id="KW-1185">Reference proteome</keyword>
<dbReference type="EMBL" id="JAVRJZ010000009">
    <property type="protein sequence ID" value="KAK2718622.1"/>
    <property type="molecule type" value="Genomic_DNA"/>
</dbReference>
<evidence type="ECO:0000256" key="1">
    <source>
        <dbReference type="SAM" id="MobiDB-lite"/>
    </source>
</evidence>
<dbReference type="PANTHER" id="PTHR31409">
    <property type="entry name" value="WASH COMPLEX SUBUNIT 4"/>
    <property type="match status" value="1"/>
</dbReference>
<evidence type="ECO:0000313" key="5">
    <source>
        <dbReference type="EMBL" id="KAK2718622.1"/>
    </source>
</evidence>
<dbReference type="GO" id="GO:0007032">
    <property type="term" value="P:endosome organization"/>
    <property type="evidence" value="ECO:0007669"/>
    <property type="project" value="TreeGrafter"/>
</dbReference>
<dbReference type="Pfam" id="PF14745">
    <property type="entry name" value="WASH-4_N"/>
    <property type="match status" value="1"/>
</dbReference>
<protein>
    <recommendedName>
        <fullName evidence="7">WASH complex subunit 4</fullName>
    </recommendedName>
</protein>
<gene>
    <name evidence="5" type="ORF">QYM36_005836</name>
</gene>
<dbReference type="InterPro" id="IPR027307">
    <property type="entry name" value="WASH7"/>
</dbReference>
<name>A0AA88ICG3_ARTSF</name>
<dbReference type="AlphaFoldDB" id="A0AA88ICG3"/>
<evidence type="ECO:0000259" key="3">
    <source>
        <dbReference type="Pfam" id="PF14745"/>
    </source>
</evidence>
<dbReference type="Proteomes" id="UP001187531">
    <property type="component" value="Unassembled WGS sequence"/>
</dbReference>
<proteinExistence type="predicted"/>
<accession>A0AA88ICG3</accession>
<feature type="region of interest" description="Disordered" evidence="1">
    <location>
        <begin position="1121"/>
        <end position="1141"/>
    </location>
</feature>
<feature type="domain" description="WASH complex subunit 7 C-terminal" evidence="4">
    <location>
        <begin position="941"/>
        <end position="1114"/>
    </location>
</feature>
<comment type="caution">
    <text evidence="5">The sequence shown here is derived from an EMBL/GenBank/DDBJ whole genome shotgun (WGS) entry which is preliminary data.</text>
</comment>
<dbReference type="Pfam" id="PF14744">
    <property type="entry name" value="WASH-7_mid"/>
    <property type="match status" value="1"/>
</dbReference>
<dbReference type="PANTHER" id="PTHR31409:SF0">
    <property type="entry name" value="WASH COMPLEX SUBUNIT 4"/>
    <property type="match status" value="1"/>
</dbReference>
<reference evidence="5" key="1">
    <citation type="submission" date="2023-07" db="EMBL/GenBank/DDBJ databases">
        <title>Chromosome-level genome assembly of Artemia franciscana.</title>
        <authorList>
            <person name="Jo E."/>
        </authorList>
    </citation>
    <scope>NUCLEOTIDE SEQUENCE</scope>
    <source>
        <tissue evidence="5">Whole body</tissue>
    </source>
</reference>
<feature type="non-terminal residue" evidence="5">
    <location>
        <position position="1141"/>
    </location>
</feature>
<dbReference type="InterPro" id="IPR028282">
    <property type="entry name" value="WASH-7_central"/>
</dbReference>
<dbReference type="GO" id="GO:0016197">
    <property type="term" value="P:endosomal transport"/>
    <property type="evidence" value="ECO:0007669"/>
    <property type="project" value="TreeGrafter"/>
</dbReference>
<dbReference type="InterPro" id="IPR028191">
    <property type="entry name" value="WASH-4_N"/>
</dbReference>
<feature type="compositionally biased region" description="Polar residues" evidence="1">
    <location>
        <begin position="1131"/>
        <end position="1141"/>
    </location>
</feature>
<evidence type="ECO:0000259" key="2">
    <source>
        <dbReference type="Pfam" id="PF14744"/>
    </source>
</evidence>
<dbReference type="GO" id="GO:0071203">
    <property type="term" value="C:WASH complex"/>
    <property type="evidence" value="ECO:0007669"/>
    <property type="project" value="InterPro"/>
</dbReference>